<dbReference type="EC" id="2.4.2.3" evidence="4 10"/>
<evidence type="ECO:0000256" key="7">
    <source>
        <dbReference type="ARBA" id="ARBA00022676"/>
    </source>
</evidence>
<dbReference type="Proteomes" id="UP000823863">
    <property type="component" value="Unassembled WGS sequence"/>
</dbReference>
<sequence length="260" mass="28334">MSLIYAKDKEFHIHTTSEDVGRYVILPGDPGRCEKIARHFDNAEKVAENREFVTYTGQLEGVKVSVTSTGIGGPSAAIAIEELIHCGADTFIRVGTSGGMQPEVCGGDLVIATGAIRMEGTSREYAPMEYPAVAHYDVVEALKHAADRLGARSHLGVVQCKDNFYGQHSPETVPVAYELKNKWDAWIRCGALASEMESAALFIVGGVRRVRVGSVMLVLANQTRREMGLDDPQVYDTEMAVTVAVEALREMIMKEKDAEG</sequence>
<dbReference type="CDD" id="cd17767">
    <property type="entry name" value="UP_EcUdp-like"/>
    <property type="match status" value="1"/>
</dbReference>
<dbReference type="PANTHER" id="PTHR43691">
    <property type="entry name" value="URIDINE PHOSPHORYLASE"/>
    <property type="match status" value="1"/>
</dbReference>
<comment type="pathway">
    <text evidence="2 10">Pyrimidine metabolism; UMP biosynthesis via salvage pathway; uracil from uridine (phosphorylase route): step 1/1.</text>
</comment>
<feature type="domain" description="Nucleoside phosphorylase" evidence="11">
    <location>
        <begin position="22"/>
        <end position="226"/>
    </location>
</feature>
<dbReference type="Gene3D" id="3.40.50.1580">
    <property type="entry name" value="Nucleoside phosphorylase domain"/>
    <property type="match status" value="1"/>
</dbReference>
<keyword evidence="8 10" id="KW-0808">Transferase</keyword>
<evidence type="ECO:0000256" key="2">
    <source>
        <dbReference type="ARBA" id="ARBA00004825"/>
    </source>
</evidence>
<proteinExistence type="inferred from homology"/>
<evidence type="ECO:0000313" key="12">
    <source>
        <dbReference type="EMBL" id="HJC67116.1"/>
    </source>
</evidence>
<gene>
    <name evidence="12" type="primary">udp</name>
    <name evidence="12" type="ORF">H9931_10445</name>
</gene>
<evidence type="ECO:0000256" key="3">
    <source>
        <dbReference type="ARBA" id="ARBA00010456"/>
    </source>
</evidence>
<comment type="subcellular location">
    <subcellularLocation>
        <location evidence="1">Cytoplasm</location>
    </subcellularLocation>
</comment>
<dbReference type="InterPro" id="IPR010058">
    <property type="entry name" value="Uridine_phosphorylase"/>
</dbReference>
<comment type="caution">
    <text evidence="12">The sequence shown here is derived from an EMBL/GenBank/DDBJ whole genome shotgun (WGS) entry which is preliminary data.</text>
</comment>
<dbReference type="GO" id="GO:0005829">
    <property type="term" value="C:cytosol"/>
    <property type="evidence" value="ECO:0007669"/>
    <property type="project" value="TreeGrafter"/>
</dbReference>
<dbReference type="InterPro" id="IPR018016">
    <property type="entry name" value="Nucleoside_phosphorylase_CS"/>
</dbReference>
<accession>A0A9D2PWN6</accession>
<evidence type="ECO:0000256" key="5">
    <source>
        <dbReference type="ARBA" id="ARBA00021980"/>
    </source>
</evidence>
<dbReference type="PROSITE" id="PS01232">
    <property type="entry name" value="PNP_UDP_1"/>
    <property type="match status" value="1"/>
</dbReference>
<evidence type="ECO:0000256" key="8">
    <source>
        <dbReference type="ARBA" id="ARBA00022679"/>
    </source>
</evidence>
<dbReference type="Pfam" id="PF01048">
    <property type="entry name" value="PNP_UDP_1"/>
    <property type="match status" value="1"/>
</dbReference>
<dbReference type="GO" id="GO:0009166">
    <property type="term" value="P:nucleotide catabolic process"/>
    <property type="evidence" value="ECO:0007669"/>
    <property type="project" value="InterPro"/>
</dbReference>
<dbReference type="SUPFAM" id="SSF53167">
    <property type="entry name" value="Purine and uridine phosphorylases"/>
    <property type="match status" value="1"/>
</dbReference>
<dbReference type="InterPro" id="IPR000845">
    <property type="entry name" value="Nucleoside_phosphorylase_d"/>
</dbReference>
<dbReference type="GO" id="GO:0004850">
    <property type="term" value="F:uridine phosphorylase activity"/>
    <property type="evidence" value="ECO:0007669"/>
    <property type="project" value="UniProtKB-EC"/>
</dbReference>
<keyword evidence="6" id="KW-0963">Cytoplasm</keyword>
<evidence type="ECO:0000256" key="10">
    <source>
        <dbReference type="RuleBase" id="RU361131"/>
    </source>
</evidence>
<dbReference type="NCBIfam" id="TIGR01718">
    <property type="entry name" value="Uridine-psphlse"/>
    <property type="match status" value="1"/>
</dbReference>
<evidence type="ECO:0000256" key="1">
    <source>
        <dbReference type="ARBA" id="ARBA00004496"/>
    </source>
</evidence>
<dbReference type="InterPro" id="IPR035994">
    <property type="entry name" value="Nucleoside_phosphorylase_sf"/>
</dbReference>
<dbReference type="EMBL" id="DWWB01000055">
    <property type="protein sequence ID" value="HJC67116.1"/>
    <property type="molecule type" value="Genomic_DNA"/>
</dbReference>
<comment type="similarity">
    <text evidence="3 10">Belongs to the PNP/UDP phosphorylase family.</text>
</comment>
<dbReference type="PANTHER" id="PTHR43691:SF13">
    <property type="entry name" value="URIDINE PHOSPHORYLASE"/>
    <property type="match status" value="1"/>
</dbReference>
<evidence type="ECO:0000313" key="13">
    <source>
        <dbReference type="Proteomes" id="UP000823863"/>
    </source>
</evidence>
<dbReference type="GO" id="GO:0009164">
    <property type="term" value="P:nucleoside catabolic process"/>
    <property type="evidence" value="ECO:0007669"/>
    <property type="project" value="UniProtKB-ARBA"/>
</dbReference>
<dbReference type="AlphaFoldDB" id="A0A9D2PWN6"/>
<reference evidence="12" key="1">
    <citation type="journal article" date="2021" name="PeerJ">
        <title>Extensive microbial diversity within the chicken gut microbiome revealed by metagenomics and culture.</title>
        <authorList>
            <person name="Gilroy R."/>
            <person name="Ravi A."/>
            <person name="Getino M."/>
            <person name="Pursley I."/>
            <person name="Horton D.L."/>
            <person name="Alikhan N.F."/>
            <person name="Baker D."/>
            <person name="Gharbi K."/>
            <person name="Hall N."/>
            <person name="Watson M."/>
            <person name="Adriaenssens E.M."/>
            <person name="Foster-Nyarko E."/>
            <person name="Jarju S."/>
            <person name="Secka A."/>
            <person name="Antonio M."/>
            <person name="Oren A."/>
            <person name="Chaudhuri R.R."/>
            <person name="La Ragione R."/>
            <person name="Hildebrand F."/>
            <person name="Pallen M.J."/>
        </authorList>
    </citation>
    <scope>NUCLEOTIDE SEQUENCE</scope>
    <source>
        <strain evidence="12">CHK198-12963</strain>
    </source>
</reference>
<comment type="function">
    <text evidence="10">Catalyzes the reversible phosphorylytic cleavage of uridine to uracil and ribose-1-phosphate.</text>
</comment>
<evidence type="ECO:0000256" key="6">
    <source>
        <dbReference type="ARBA" id="ARBA00022490"/>
    </source>
</evidence>
<evidence type="ECO:0000256" key="9">
    <source>
        <dbReference type="ARBA" id="ARBA00048447"/>
    </source>
</evidence>
<protein>
    <recommendedName>
        <fullName evidence="5 10">Uridine phosphorylase</fullName>
        <ecNumber evidence="4 10">2.4.2.3</ecNumber>
    </recommendedName>
</protein>
<reference evidence="12" key="2">
    <citation type="submission" date="2021-04" db="EMBL/GenBank/DDBJ databases">
        <authorList>
            <person name="Gilroy R."/>
        </authorList>
    </citation>
    <scope>NUCLEOTIDE SEQUENCE</scope>
    <source>
        <strain evidence="12">CHK198-12963</strain>
    </source>
</reference>
<organism evidence="12 13">
    <name type="scientific">Candidatus Enterocloster excrementigallinarum</name>
    <dbReference type="NCBI Taxonomy" id="2838558"/>
    <lineage>
        <taxon>Bacteria</taxon>
        <taxon>Bacillati</taxon>
        <taxon>Bacillota</taxon>
        <taxon>Clostridia</taxon>
        <taxon>Lachnospirales</taxon>
        <taxon>Lachnospiraceae</taxon>
        <taxon>Enterocloster</taxon>
    </lineage>
</organism>
<keyword evidence="7 10" id="KW-0328">Glycosyltransferase</keyword>
<comment type="catalytic activity">
    <reaction evidence="9 10">
        <text>uridine + phosphate = alpha-D-ribose 1-phosphate + uracil</text>
        <dbReference type="Rhea" id="RHEA:24388"/>
        <dbReference type="ChEBI" id="CHEBI:16704"/>
        <dbReference type="ChEBI" id="CHEBI:17568"/>
        <dbReference type="ChEBI" id="CHEBI:43474"/>
        <dbReference type="ChEBI" id="CHEBI:57720"/>
        <dbReference type="EC" id="2.4.2.3"/>
    </reaction>
</comment>
<evidence type="ECO:0000259" key="11">
    <source>
        <dbReference type="Pfam" id="PF01048"/>
    </source>
</evidence>
<name>A0A9D2PWN6_9FIRM</name>
<evidence type="ECO:0000256" key="4">
    <source>
        <dbReference type="ARBA" id="ARBA00011888"/>
    </source>
</evidence>